<dbReference type="GO" id="GO:0102276">
    <property type="term" value="F:2-oxoglutarate oxygenase/decarboxylase (ethylene-forming) activity"/>
    <property type="evidence" value="ECO:0007669"/>
    <property type="project" value="UniProtKB-EC"/>
</dbReference>
<dbReference type="GO" id="GO:0046872">
    <property type="term" value="F:metal ion binding"/>
    <property type="evidence" value="ECO:0007669"/>
    <property type="project" value="UniProtKB-KW"/>
</dbReference>
<evidence type="ECO:0000256" key="10">
    <source>
        <dbReference type="ARBA" id="ARBA00049359"/>
    </source>
</evidence>
<dbReference type="InterPro" id="IPR027443">
    <property type="entry name" value="IPNS-like_sf"/>
</dbReference>
<dbReference type="GO" id="GO:0009693">
    <property type="term" value="P:ethylene biosynthetic process"/>
    <property type="evidence" value="ECO:0007669"/>
    <property type="project" value="UniProtKB-KW"/>
</dbReference>
<keyword evidence="11" id="KW-0560">Oxidoreductase</keyword>
<keyword evidence="6" id="KW-0266">Ethylene biosynthesis</keyword>
<gene>
    <name evidence="13" type="ORF">SAMN04488239_112124</name>
</gene>
<dbReference type="EMBL" id="FMZV01000012">
    <property type="protein sequence ID" value="SDD98750.1"/>
    <property type="molecule type" value="Genomic_DNA"/>
</dbReference>
<dbReference type="Pfam" id="PF03171">
    <property type="entry name" value="2OG-FeII_Oxy"/>
    <property type="match status" value="1"/>
</dbReference>
<dbReference type="PANTHER" id="PTHR47990">
    <property type="entry name" value="2-OXOGLUTARATE (2OG) AND FE(II)-DEPENDENT OXYGENASE SUPERFAMILY PROTEIN-RELATED"/>
    <property type="match status" value="1"/>
</dbReference>
<dbReference type="PRINTS" id="PR00682">
    <property type="entry name" value="IPNSYNTHASE"/>
</dbReference>
<dbReference type="InterPro" id="IPR044861">
    <property type="entry name" value="IPNS-like_FE2OG_OXY"/>
</dbReference>
<keyword evidence="14" id="KW-1185">Reference proteome</keyword>
<dbReference type="Gene3D" id="2.60.120.330">
    <property type="entry name" value="B-lactam Antibiotic, Isopenicillin N Synthase, Chain"/>
    <property type="match status" value="1"/>
</dbReference>
<comment type="pathway">
    <text evidence="2">Alkene biosynthesis; ethylene biosynthesis via 2-oxoglutarate.</text>
</comment>
<dbReference type="AlphaFoldDB" id="A0A1G6Z820"/>
<keyword evidence="11" id="KW-0479">Metal-binding</keyword>
<dbReference type="Pfam" id="PF14226">
    <property type="entry name" value="DIOX_N"/>
    <property type="match status" value="1"/>
</dbReference>
<reference evidence="14" key="1">
    <citation type="submission" date="2016-10" db="EMBL/GenBank/DDBJ databases">
        <authorList>
            <person name="Varghese N."/>
            <person name="Submissions S."/>
        </authorList>
    </citation>
    <scope>NUCLEOTIDE SEQUENCE [LARGE SCALE GENOMIC DNA]</scope>
    <source>
        <strain evidence="14">CGMCC 1.9108</strain>
    </source>
</reference>
<evidence type="ECO:0000256" key="8">
    <source>
        <dbReference type="ARBA" id="ARBA00031282"/>
    </source>
</evidence>
<evidence type="ECO:0000256" key="11">
    <source>
        <dbReference type="RuleBase" id="RU003682"/>
    </source>
</evidence>
<comment type="catalytic activity">
    <reaction evidence="9">
        <text>2-oxoglutarate + O2 + 2 H(+) = ethene + 3 CO2 + H2O</text>
        <dbReference type="Rhea" id="RHEA:31523"/>
        <dbReference type="ChEBI" id="CHEBI:15377"/>
        <dbReference type="ChEBI" id="CHEBI:15378"/>
        <dbReference type="ChEBI" id="CHEBI:15379"/>
        <dbReference type="ChEBI" id="CHEBI:16526"/>
        <dbReference type="ChEBI" id="CHEBI:16810"/>
        <dbReference type="ChEBI" id="CHEBI:18153"/>
        <dbReference type="EC" id="1.13.12.19"/>
    </reaction>
</comment>
<name>A0A1G6Z820_9RHOB</name>
<keyword evidence="11" id="KW-0408">Iron</keyword>
<evidence type="ECO:0000256" key="5">
    <source>
        <dbReference type="ARBA" id="ARBA00019045"/>
    </source>
</evidence>
<evidence type="ECO:0000313" key="14">
    <source>
        <dbReference type="Proteomes" id="UP000199628"/>
    </source>
</evidence>
<dbReference type="RefSeq" id="WP_093034098.1">
    <property type="nucleotide sequence ID" value="NZ_FMZV01000012.1"/>
</dbReference>
<dbReference type="EC" id="1.14.20.7" evidence="3"/>
<evidence type="ECO:0000256" key="1">
    <source>
        <dbReference type="ARBA" id="ARBA00001954"/>
    </source>
</evidence>
<comment type="catalytic activity">
    <reaction evidence="10">
        <text>L-arginine + 2-oxoglutarate + O2 = guanidine + L-glutamate 5-semialdehyde + succinate + CO2</text>
        <dbReference type="Rhea" id="RHEA:31535"/>
        <dbReference type="ChEBI" id="CHEBI:15379"/>
        <dbReference type="ChEBI" id="CHEBI:16526"/>
        <dbReference type="ChEBI" id="CHEBI:16810"/>
        <dbReference type="ChEBI" id="CHEBI:30031"/>
        <dbReference type="ChEBI" id="CHEBI:30087"/>
        <dbReference type="ChEBI" id="CHEBI:32682"/>
        <dbReference type="ChEBI" id="CHEBI:58066"/>
        <dbReference type="EC" id="1.14.20.7"/>
    </reaction>
</comment>
<dbReference type="InterPro" id="IPR005123">
    <property type="entry name" value="Oxoglu/Fe-dep_dioxygenase_dom"/>
</dbReference>
<evidence type="ECO:0000256" key="3">
    <source>
        <dbReference type="ARBA" id="ARBA00012293"/>
    </source>
</evidence>
<comment type="cofactor">
    <cofactor evidence="1">
        <name>Fe(2+)</name>
        <dbReference type="ChEBI" id="CHEBI:29033"/>
    </cofactor>
</comment>
<dbReference type="EC" id="1.13.12.19" evidence="4"/>
<dbReference type="SUPFAM" id="SSF51197">
    <property type="entry name" value="Clavaminate synthase-like"/>
    <property type="match status" value="1"/>
</dbReference>
<evidence type="ECO:0000259" key="12">
    <source>
        <dbReference type="PROSITE" id="PS51471"/>
    </source>
</evidence>
<accession>A0A1G6Z820</accession>
<dbReference type="STRING" id="639004.SAMN04488239_112124"/>
<protein>
    <recommendedName>
        <fullName evidence="5">2-oxoglutarate-dependent ethylene/succinate-forming enzyme</fullName>
        <ecNumber evidence="4">1.13.12.19</ecNumber>
        <ecNumber evidence="3">1.14.20.7</ecNumber>
    </recommendedName>
    <alternativeName>
        <fullName evidence="7">2-oxoglutarate dioxygenase (ethylene-forming)</fullName>
    </alternativeName>
    <alternativeName>
        <fullName evidence="8">2-oxoglutarate/L-arginine monooxygenase/decarboxylase (succinate-forming)</fullName>
    </alternativeName>
</protein>
<evidence type="ECO:0000256" key="2">
    <source>
        <dbReference type="ARBA" id="ARBA00004767"/>
    </source>
</evidence>
<evidence type="ECO:0000256" key="7">
    <source>
        <dbReference type="ARBA" id="ARBA00031011"/>
    </source>
</evidence>
<feature type="domain" description="Fe2OG dioxygenase" evidence="12">
    <location>
        <begin position="168"/>
        <end position="270"/>
    </location>
</feature>
<comment type="similarity">
    <text evidence="11">Belongs to the iron/ascorbate-dependent oxidoreductase family.</text>
</comment>
<dbReference type="PROSITE" id="PS51471">
    <property type="entry name" value="FE2OG_OXY"/>
    <property type="match status" value="1"/>
</dbReference>
<organism evidence="13 14">
    <name type="scientific">Ruegeria marina</name>
    <dbReference type="NCBI Taxonomy" id="639004"/>
    <lineage>
        <taxon>Bacteria</taxon>
        <taxon>Pseudomonadati</taxon>
        <taxon>Pseudomonadota</taxon>
        <taxon>Alphaproteobacteria</taxon>
        <taxon>Rhodobacterales</taxon>
        <taxon>Roseobacteraceae</taxon>
        <taxon>Ruegeria</taxon>
    </lineage>
</organism>
<dbReference type="InterPro" id="IPR026992">
    <property type="entry name" value="DIOX_N"/>
</dbReference>
<dbReference type="OrthoDB" id="21825at2"/>
<evidence type="ECO:0000256" key="4">
    <source>
        <dbReference type="ARBA" id="ARBA00012531"/>
    </source>
</evidence>
<dbReference type="Proteomes" id="UP000199628">
    <property type="component" value="Unassembled WGS sequence"/>
</dbReference>
<dbReference type="InterPro" id="IPR050231">
    <property type="entry name" value="Iron_ascorbate_oxido_reductase"/>
</dbReference>
<evidence type="ECO:0000256" key="6">
    <source>
        <dbReference type="ARBA" id="ARBA00022666"/>
    </source>
</evidence>
<proteinExistence type="inferred from homology"/>
<evidence type="ECO:0000313" key="13">
    <source>
        <dbReference type="EMBL" id="SDD98750.1"/>
    </source>
</evidence>
<sequence length="317" mass="34972">MTEFTDIPVVRLGDRPDAEIAADFRAAYGTTGFGYVTDHGIDPDLVEALFDASRRFHALPLERKMAVAVDRSHRGYIPINTSTDVNSTLATVTRPNQSASFMMMREDAVADPSEYLSGPNRWPELEGFREVLETYAQAMGALGNRLMRIALQAVDITDTKAMSAFENPTIWLRLLHYPPQPAESPEDLYGSAPHTDFGCLTLLVQDDVGGLQVRTPAGTWVDVPRLPGSVVVNVGDMLHRMSNGRLRSTPHRVINRSGRERYSCPFFYDPHVNTVIEPLPGTGEPNFPPLKFADFLRSELEAAYDAHKPASGQGVSA</sequence>
<evidence type="ECO:0000256" key="9">
    <source>
        <dbReference type="ARBA" id="ARBA00047725"/>
    </source>
</evidence>